<sequence length="72" mass="7959">MTGGPGEIAILVARYGRDWLISETAGGYRAIRRHTLSEELLGGDDLLNVMCTETLGEMARRLAAERKRGNRL</sequence>
<evidence type="ECO:0000313" key="1">
    <source>
        <dbReference type="EMBL" id="MFC7601660.1"/>
    </source>
</evidence>
<dbReference type="Proteomes" id="UP001596514">
    <property type="component" value="Unassembled WGS sequence"/>
</dbReference>
<proteinExistence type="predicted"/>
<evidence type="ECO:0000313" key="2">
    <source>
        <dbReference type="Proteomes" id="UP001596514"/>
    </source>
</evidence>
<reference evidence="2" key="1">
    <citation type="journal article" date="2019" name="Int. J. Syst. Evol. Microbiol.">
        <title>The Global Catalogue of Microorganisms (GCM) 10K type strain sequencing project: providing services to taxonomists for standard genome sequencing and annotation.</title>
        <authorList>
            <consortium name="The Broad Institute Genomics Platform"/>
            <consortium name="The Broad Institute Genome Sequencing Center for Infectious Disease"/>
            <person name="Wu L."/>
            <person name="Ma J."/>
        </authorList>
    </citation>
    <scope>NUCLEOTIDE SEQUENCE [LARGE SCALE GENOMIC DNA]</scope>
    <source>
        <strain evidence="2">JCM 10083</strain>
    </source>
</reference>
<organism evidence="1 2">
    <name type="scientific">Streptosporangium amethystogenes subsp. fukuiense</name>
    <dbReference type="NCBI Taxonomy" id="698418"/>
    <lineage>
        <taxon>Bacteria</taxon>
        <taxon>Bacillati</taxon>
        <taxon>Actinomycetota</taxon>
        <taxon>Actinomycetes</taxon>
        <taxon>Streptosporangiales</taxon>
        <taxon>Streptosporangiaceae</taxon>
        <taxon>Streptosporangium</taxon>
    </lineage>
</organism>
<gene>
    <name evidence="1" type="ORF">ACFQVD_16325</name>
</gene>
<name>A0ABW2SZD2_9ACTN</name>
<comment type="caution">
    <text evidence="1">The sequence shown here is derived from an EMBL/GenBank/DDBJ whole genome shotgun (WGS) entry which is preliminary data.</text>
</comment>
<dbReference type="RefSeq" id="WP_343968801.1">
    <property type="nucleotide sequence ID" value="NZ_BAAAGK010000067.1"/>
</dbReference>
<accession>A0ABW2SZD2</accession>
<keyword evidence="2" id="KW-1185">Reference proteome</keyword>
<protein>
    <submittedName>
        <fullName evidence="1">Uncharacterized protein</fullName>
    </submittedName>
</protein>
<dbReference type="EMBL" id="JBHTEE010000001">
    <property type="protein sequence ID" value="MFC7601660.1"/>
    <property type="molecule type" value="Genomic_DNA"/>
</dbReference>